<sequence>MDDGSPAGGEEANEEVVERLAAIKSRRATLRRQITMTNRQIESVINVRGSRGASIGLLRHVEELLLESTRLYSEILSIQDDDVEAERQDSNHLTYITRSSELATAAQVYLISREGDAESVIERNIIPNPSPPIDPSSVQRRERACQEEIASALLRAEQARERVDRAWQEADETQNALRSSKLQIRSELQDIRRHLVSQSNRGNASVCDTEDYGTEHQIGCISTENKRVLEIVQKKTKRLEVGYVVPIIWREGKPNLDSNRQMAENRFWSLLSRFRRQPEFEKDYRAAVQKYVDQGYASHVPDPASARYFLAHHGVYKGKKLRVVYDAAAAFKGKCLNDAIISVPALQPSLAAVITRFREGEIAWASDIEAMFSRFRLSSKDRNYFCFLWQEKDAAEPIVCRMDRLPFGVNCSPFVAIYTVRRILEDAGVPENVIQAVKERKVDLVSKVASVFDPLGTASPFIVKAKIRLRVLGLKGLGWTDLMAELLNTLKMPRCLFPDRIKISMVELHAFGDASEEAYAAVIYLRVVYSDGRILVRQIKAANKIAPKKTISVPKLELNAALLGARHLRTVHSILELMIQRRFLWTDSSMVRNWI</sequence>
<evidence type="ECO:0000313" key="3">
    <source>
        <dbReference type="Proteomes" id="UP000076858"/>
    </source>
</evidence>
<dbReference type="Pfam" id="PF05380">
    <property type="entry name" value="Peptidase_A17"/>
    <property type="match status" value="1"/>
</dbReference>
<keyword evidence="3" id="KW-1185">Reference proteome</keyword>
<accession>A0A162RC28</accession>
<dbReference type="Gene3D" id="3.30.70.270">
    <property type="match status" value="1"/>
</dbReference>
<dbReference type="STRING" id="35525.A0A162RC28"/>
<comment type="caution">
    <text evidence="2">The sequence shown here is derived from an EMBL/GenBank/DDBJ whole genome shotgun (WGS) entry which is preliminary data.</text>
</comment>
<proteinExistence type="predicted"/>
<dbReference type="InterPro" id="IPR043502">
    <property type="entry name" value="DNA/RNA_pol_sf"/>
</dbReference>
<dbReference type="Gene3D" id="3.10.10.10">
    <property type="entry name" value="HIV Type 1 Reverse Transcriptase, subunit A, domain 1"/>
    <property type="match status" value="1"/>
</dbReference>
<dbReference type="PANTHER" id="PTHR47331:SF5">
    <property type="entry name" value="RIBONUCLEASE H"/>
    <property type="match status" value="1"/>
</dbReference>
<evidence type="ECO:0000256" key="1">
    <source>
        <dbReference type="SAM" id="Coils"/>
    </source>
</evidence>
<dbReference type="OrthoDB" id="6354944at2759"/>
<gene>
    <name evidence="2" type="ORF">APZ42_012912</name>
</gene>
<keyword evidence="1" id="KW-0175">Coiled coil</keyword>
<reference evidence="2 3" key="1">
    <citation type="submission" date="2016-03" db="EMBL/GenBank/DDBJ databases">
        <title>EvidentialGene: Evidence-directed Construction of Genes on Genomes.</title>
        <authorList>
            <person name="Gilbert D.G."/>
            <person name="Choi J.-H."/>
            <person name="Mockaitis K."/>
            <person name="Colbourne J."/>
            <person name="Pfrender M."/>
        </authorList>
    </citation>
    <scope>NUCLEOTIDE SEQUENCE [LARGE SCALE GENOMIC DNA]</scope>
    <source>
        <strain evidence="2 3">Xinb3</strain>
        <tissue evidence="2">Complete organism</tissue>
    </source>
</reference>
<dbReference type="AlphaFoldDB" id="A0A162RC28"/>
<organism evidence="2 3">
    <name type="scientific">Daphnia magna</name>
    <dbReference type="NCBI Taxonomy" id="35525"/>
    <lineage>
        <taxon>Eukaryota</taxon>
        <taxon>Metazoa</taxon>
        <taxon>Ecdysozoa</taxon>
        <taxon>Arthropoda</taxon>
        <taxon>Crustacea</taxon>
        <taxon>Branchiopoda</taxon>
        <taxon>Diplostraca</taxon>
        <taxon>Cladocera</taxon>
        <taxon>Anomopoda</taxon>
        <taxon>Daphniidae</taxon>
        <taxon>Daphnia</taxon>
    </lineage>
</organism>
<dbReference type="Proteomes" id="UP000076858">
    <property type="component" value="Unassembled WGS sequence"/>
</dbReference>
<dbReference type="GO" id="GO:0071897">
    <property type="term" value="P:DNA biosynthetic process"/>
    <property type="evidence" value="ECO:0007669"/>
    <property type="project" value="UniProtKB-ARBA"/>
</dbReference>
<dbReference type="SUPFAM" id="SSF56672">
    <property type="entry name" value="DNA/RNA polymerases"/>
    <property type="match status" value="1"/>
</dbReference>
<protein>
    <recommendedName>
        <fullName evidence="4">Reverse transcriptase domain-containing protein</fullName>
    </recommendedName>
</protein>
<evidence type="ECO:0008006" key="4">
    <source>
        <dbReference type="Google" id="ProtNLM"/>
    </source>
</evidence>
<dbReference type="InterPro" id="IPR043128">
    <property type="entry name" value="Rev_trsase/Diguanyl_cyclase"/>
</dbReference>
<feature type="coiled-coil region" evidence="1">
    <location>
        <begin position="142"/>
        <end position="176"/>
    </location>
</feature>
<name>A0A162RC28_9CRUS</name>
<dbReference type="EMBL" id="LRGB01000197">
    <property type="protein sequence ID" value="KZS20393.1"/>
    <property type="molecule type" value="Genomic_DNA"/>
</dbReference>
<evidence type="ECO:0000313" key="2">
    <source>
        <dbReference type="EMBL" id="KZS20393.1"/>
    </source>
</evidence>
<dbReference type="PANTHER" id="PTHR47331">
    <property type="entry name" value="PHD-TYPE DOMAIN-CONTAINING PROTEIN"/>
    <property type="match status" value="1"/>
</dbReference>
<dbReference type="InterPro" id="IPR008042">
    <property type="entry name" value="Retrotrans_Pao"/>
</dbReference>